<accession>A0A0W8FYD9</accession>
<dbReference type="Gene3D" id="1.10.45.10">
    <property type="entry name" value="Vanillyl-alcohol Oxidase, Chain A, domain 4"/>
    <property type="match status" value="1"/>
</dbReference>
<dbReference type="GO" id="GO:1903457">
    <property type="term" value="P:lactate catabolic process"/>
    <property type="evidence" value="ECO:0007669"/>
    <property type="project" value="TreeGrafter"/>
</dbReference>
<sequence>MLIKTDQTEIQNYLVDASNYKGNCDGVYFPETKEDVVSILKLANSSKQRVTICGNRTGLTGGSVPADGILISTDKLNRIIEINEKEKSAVIQPGVLLREFIDLVEEKELFYPPDPTEKDCYIGGTVANNAAGSKTFKYGSTRDYVTALEIILPNGEEIYLERGKFFASDNNLRLASKSGKQIEITLPRYQMPKTKHAAGYFIKENMDAIDLFIGAEGTLGFITEIKLKLLDKPKNILSSVIFFNDENDSLNFLENARNESYKNRNENIFDNIDALALEYFDEYSLKFLIEDFPNIPDNAQAAVWFEQEFSKENEEQIFNRWIELIEKSNGDVETAWFANNKNDRKQFGEFRHAVSWKVNEYISRNDILKVGTDIAVPDSSFREFYFFAKEKVKESGINQIAYGHFGNSHLHLNMLPKNEEQYTVAKNIYAELCREGVKLNGTISAEHGIGKLKREYLLMMFGEEIILQMAKLKKQFDPNLILNYGNIIDPKYYENI</sequence>
<protein>
    <recommendedName>
        <fullName evidence="9">D-lactate dehydrogenase (cytochrome)</fullName>
        <ecNumber evidence="9">1.1.2.4</ecNumber>
    </recommendedName>
</protein>
<comment type="subcellular location">
    <subcellularLocation>
        <location evidence="2">Mitochondrion</location>
    </subcellularLocation>
</comment>
<dbReference type="EC" id="1.1.2.4" evidence="9"/>
<evidence type="ECO:0000256" key="2">
    <source>
        <dbReference type="ARBA" id="ARBA00004173"/>
    </source>
</evidence>
<dbReference type="InterPro" id="IPR006094">
    <property type="entry name" value="Oxid_FAD_bind_N"/>
</dbReference>
<evidence type="ECO:0000256" key="3">
    <source>
        <dbReference type="ARBA" id="ARBA00008000"/>
    </source>
</evidence>
<evidence type="ECO:0000259" key="10">
    <source>
        <dbReference type="PROSITE" id="PS51387"/>
    </source>
</evidence>
<keyword evidence="7" id="KW-0560">Oxidoreductase</keyword>
<dbReference type="Gene3D" id="3.30.465.10">
    <property type="match status" value="1"/>
</dbReference>
<evidence type="ECO:0000256" key="1">
    <source>
        <dbReference type="ARBA" id="ARBA00001974"/>
    </source>
</evidence>
<dbReference type="InterPro" id="IPR036318">
    <property type="entry name" value="FAD-bd_PCMH-like_sf"/>
</dbReference>
<dbReference type="InterPro" id="IPR016169">
    <property type="entry name" value="FAD-bd_PCMH_sub2"/>
</dbReference>
<dbReference type="AlphaFoldDB" id="A0A0W8FYD9"/>
<comment type="caution">
    <text evidence="11">The sequence shown here is derived from an EMBL/GenBank/DDBJ whole genome shotgun (WGS) entry which is preliminary data.</text>
</comment>
<evidence type="ECO:0000256" key="8">
    <source>
        <dbReference type="ARBA" id="ARBA00023128"/>
    </source>
</evidence>
<evidence type="ECO:0000313" key="11">
    <source>
        <dbReference type="EMBL" id="KUG25866.1"/>
    </source>
</evidence>
<dbReference type="GO" id="GO:0071949">
    <property type="term" value="F:FAD binding"/>
    <property type="evidence" value="ECO:0007669"/>
    <property type="project" value="InterPro"/>
</dbReference>
<keyword evidence="4" id="KW-0285">Flavoprotein</keyword>
<dbReference type="InterPro" id="IPR016171">
    <property type="entry name" value="Vanillyl_alc_oxidase_C-sub2"/>
</dbReference>
<dbReference type="InterPro" id="IPR004113">
    <property type="entry name" value="FAD-bd_oxidored_4_C"/>
</dbReference>
<keyword evidence="6" id="KW-0809">Transit peptide</keyword>
<dbReference type="GO" id="GO:0008720">
    <property type="term" value="F:D-lactate dehydrogenase (NAD+) activity"/>
    <property type="evidence" value="ECO:0007669"/>
    <property type="project" value="TreeGrafter"/>
</dbReference>
<evidence type="ECO:0000256" key="4">
    <source>
        <dbReference type="ARBA" id="ARBA00022630"/>
    </source>
</evidence>
<feature type="domain" description="FAD-binding PCMH-type" evidence="10">
    <location>
        <begin position="20"/>
        <end position="232"/>
    </location>
</feature>
<name>A0A0W8FYD9_9ZZZZ</name>
<dbReference type="InterPro" id="IPR016166">
    <property type="entry name" value="FAD-bd_PCMH"/>
</dbReference>
<dbReference type="Pfam" id="PF02913">
    <property type="entry name" value="FAD-oxidase_C"/>
    <property type="match status" value="1"/>
</dbReference>
<comment type="similarity">
    <text evidence="3">Belongs to the FAD-binding oxidoreductase/transferase type 4 family.</text>
</comment>
<dbReference type="GO" id="GO:0004458">
    <property type="term" value="F:D-lactate dehydrogenase (cytochrome) activity"/>
    <property type="evidence" value="ECO:0007669"/>
    <property type="project" value="UniProtKB-EC"/>
</dbReference>
<evidence type="ECO:0000256" key="7">
    <source>
        <dbReference type="ARBA" id="ARBA00023002"/>
    </source>
</evidence>
<organism evidence="11">
    <name type="scientific">hydrocarbon metagenome</name>
    <dbReference type="NCBI Taxonomy" id="938273"/>
    <lineage>
        <taxon>unclassified sequences</taxon>
        <taxon>metagenomes</taxon>
        <taxon>ecological metagenomes</taxon>
    </lineage>
</organism>
<dbReference type="PANTHER" id="PTHR11748:SF111">
    <property type="entry name" value="D-LACTATE DEHYDROGENASE, MITOCHONDRIAL-RELATED"/>
    <property type="match status" value="1"/>
</dbReference>
<comment type="cofactor">
    <cofactor evidence="1">
        <name>FAD</name>
        <dbReference type="ChEBI" id="CHEBI:57692"/>
    </cofactor>
</comment>
<gene>
    <name evidence="11" type="ORF">ASZ90_004299</name>
</gene>
<dbReference type="EMBL" id="LNQE01000586">
    <property type="protein sequence ID" value="KUG25866.1"/>
    <property type="molecule type" value="Genomic_DNA"/>
</dbReference>
<keyword evidence="5" id="KW-0274">FAD</keyword>
<dbReference type="PROSITE" id="PS51387">
    <property type="entry name" value="FAD_PCMH"/>
    <property type="match status" value="1"/>
</dbReference>
<evidence type="ECO:0000256" key="9">
    <source>
        <dbReference type="ARBA" id="ARBA00038897"/>
    </source>
</evidence>
<evidence type="ECO:0000256" key="5">
    <source>
        <dbReference type="ARBA" id="ARBA00022827"/>
    </source>
</evidence>
<proteinExistence type="inferred from homology"/>
<reference evidence="11" key="1">
    <citation type="journal article" date="2015" name="Proc. Natl. Acad. Sci. U.S.A.">
        <title>Networks of energetic and metabolic interactions define dynamics in microbial communities.</title>
        <authorList>
            <person name="Embree M."/>
            <person name="Liu J.K."/>
            <person name="Al-Bassam M.M."/>
            <person name="Zengler K."/>
        </authorList>
    </citation>
    <scope>NUCLEOTIDE SEQUENCE</scope>
</reference>
<keyword evidence="8" id="KW-0496">Mitochondrion</keyword>
<dbReference type="Gene3D" id="3.30.70.2740">
    <property type="match status" value="1"/>
</dbReference>
<dbReference type="InterPro" id="IPR016164">
    <property type="entry name" value="FAD-linked_Oxase-like_C"/>
</dbReference>
<dbReference type="Pfam" id="PF01565">
    <property type="entry name" value="FAD_binding_4"/>
    <property type="match status" value="1"/>
</dbReference>
<dbReference type="GO" id="GO:0005739">
    <property type="term" value="C:mitochondrion"/>
    <property type="evidence" value="ECO:0007669"/>
    <property type="project" value="UniProtKB-SubCell"/>
</dbReference>
<evidence type="ECO:0000256" key="6">
    <source>
        <dbReference type="ARBA" id="ARBA00022946"/>
    </source>
</evidence>
<dbReference type="PANTHER" id="PTHR11748">
    <property type="entry name" value="D-LACTATE DEHYDROGENASE"/>
    <property type="match status" value="1"/>
</dbReference>
<dbReference type="SUPFAM" id="SSF56176">
    <property type="entry name" value="FAD-binding/transporter-associated domain-like"/>
    <property type="match status" value="1"/>
</dbReference>
<dbReference type="SUPFAM" id="SSF55103">
    <property type="entry name" value="FAD-linked oxidases, C-terminal domain"/>
    <property type="match status" value="1"/>
</dbReference>